<feature type="chain" id="PRO_5047519311" description="DUF2125 domain-containing protein" evidence="1">
    <location>
        <begin position="25"/>
        <end position="510"/>
    </location>
</feature>
<dbReference type="EMBL" id="BSNL01000001">
    <property type="protein sequence ID" value="GLQ28615.1"/>
    <property type="molecule type" value="Genomic_DNA"/>
</dbReference>
<sequence length="510" mass="53658">MSRFTPIALGLALPFSLATQAAWADLTPQEVWGDWRAYMEGMGYEITATETANGDDLTVSDLSFSFAIPESDGAMSMSLGSLAFNQNRDGTVAIVMPDTVPITVTGEDAANGGEPFTVTVNFTQNDHAITVSGDPEDMTYLYTAQNFAMDMTRMKVGDKEMSGDDARINFSGTNLSSTTSMTIGDMRGYDQNGSIESMAFDLFVNDPDKADAQGAIKGTMGGVTFTGQGELPLEVAKGADMSTLMAGGFDATGSLSYASGSSEFDIKDPENGNYVMNTTSQGGDFGFKMSANGLAYDVAQRDVNIGVTMEMMPFPFEIKMAESGFNLAMPVSKSDEAQDFAFGLNLSDFTMSDIIWSMFDPAAQLPRDPATVVLDLTGKVKMLVDWMNPEAAAQMTGSPGEVKAVNLGTLLVSAAGAKLEGAGDITFDGAAGGLVPGAGNPIGDVDLALAGGNTLLDKLVAMGLLPQDQAMGARMMMGLFTVPGDAPDTLKSKIEFTPDGQILANGQRLR</sequence>
<keyword evidence="3" id="KW-1185">Reference proteome</keyword>
<feature type="signal peptide" evidence="1">
    <location>
        <begin position="1"/>
        <end position="24"/>
    </location>
</feature>
<dbReference type="RefSeq" id="WP_284375155.1">
    <property type="nucleotide sequence ID" value="NZ_BSNL01000001.1"/>
</dbReference>
<proteinExistence type="predicted"/>
<evidence type="ECO:0000256" key="1">
    <source>
        <dbReference type="SAM" id="SignalP"/>
    </source>
</evidence>
<gene>
    <name evidence="2" type="ORF">GCM10007927_34180</name>
</gene>
<evidence type="ECO:0000313" key="3">
    <source>
        <dbReference type="Proteomes" id="UP001161388"/>
    </source>
</evidence>
<evidence type="ECO:0008006" key="4">
    <source>
        <dbReference type="Google" id="ProtNLM"/>
    </source>
</evidence>
<dbReference type="Proteomes" id="UP001161388">
    <property type="component" value="Unassembled WGS sequence"/>
</dbReference>
<reference evidence="2" key="2">
    <citation type="submission" date="2023-01" db="EMBL/GenBank/DDBJ databases">
        <title>Draft genome sequence of Sulfitobacter pacificus strain NBRC 109915.</title>
        <authorList>
            <person name="Sun Q."/>
            <person name="Mori K."/>
        </authorList>
    </citation>
    <scope>NUCLEOTIDE SEQUENCE</scope>
    <source>
        <strain evidence="2">NBRC 109915</strain>
    </source>
</reference>
<comment type="caution">
    <text evidence="2">The sequence shown here is derived from an EMBL/GenBank/DDBJ whole genome shotgun (WGS) entry which is preliminary data.</text>
</comment>
<evidence type="ECO:0000313" key="2">
    <source>
        <dbReference type="EMBL" id="GLQ28615.1"/>
    </source>
</evidence>
<reference evidence="2" key="1">
    <citation type="journal article" date="2014" name="Int. J. Syst. Evol. Microbiol.">
        <title>Complete genome of a new Firmicutes species belonging to the dominant human colonic microbiota ('Ruminococcus bicirculans') reveals two chromosomes and a selective capacity to utilize plant glucans.</title>
        <authorList>
            <consortium name="NISC Comparative Sequencing Program"/>
            <person name="Wegmann U."/>
            <person name="Louis P."/>
            <person name="Goesmann A."/>
            <person name="Henrissat B."/>
            <person name="Duncan S.H."/>
            <person name="Flint H.J."/>
        </authorList>
    </citation>
    <scope>NUCLEOTIDE SEQUENCE</scope>
    <source>
        <strain evidence="2">NBRC 109915</strain>
    </source>
</reference>
<name>A0ABQ5VN57_9RHOB</name>
<keyword evidence="1" id="KW-0732">Signal</keyword>
<organism evidence="2 3">
    <name type="scientific">Sulfitobacter pacificus</name>
    <dbReference type="NCBI Taxonomy" id="1499314"/>
    <lineage>
        <taxon>Bacteria</taxon>
        <taxon>Pseudomonadati</taxon>
        <taxon>Pseudomonadota</taxon>
        <taxon>Alphaproteobacteria</taxon>
        <taxon>Rhodobacterales</taxon>
        <taxon>Roseobacteraceae</taxon>
        <taxon>Sulfitobacter</taxon>
    </lineage>
</organism>
<accession>A0ABQ5VN57</accession>
<protein>
    <recommendedName>
        <fullName evidence="4">DUF2125 domain-containing protein</fullName>
    </recommendedName>
</protein>